<dbReference type="InterPro" id="IPR051251">
    <property type="entry name" value="STK_FNIP-Repeat"/>
</dbReference>
<keyword evidence="1" id="KW-0677">Repeat</keyword>
<dbReference type="PANTHER" id="PTHR32134:SF169">
    <property type="entry name" value="FNIP REPEAT-CONTAINING PROTEIN-RELATED"/>
    <property type="match status" value="1"/>
</dbReference>
<gene>
    <name evidence="2" type="ORF">DDB_G0275465</name>
</gene>
<evidence type="ECO:0000256" key="1">
    <source>
        <dbReference type="ARBA" id="ARBA00022737"/>
    </source>
</evidence>
<dbReference type="HOGENOM" id="CLU_029080_1_0_1"/>
<dbReference type="STRING" id="44689.Q75K13"/>
<dbReference type="GeneID" id="8620232"/>
<evidence type="ECO:0000313" key="3">
    <source>
        <dbReference type="Proteomes" id="UP000002195"/>
    </source>
</evidence>
<comment type="caution">
    <text evidence="2">The sequence shown here is derived from an EMBL/GenBank/DDBJ whole genome shotgun (WGS) entry which is preliminary data.</text>
</comment>
<protein>
    <recommendedName>
        <fullName evidence="4">FNIP repeat-containing protein</fullName>
    </recommendedName>
</protein>
<sequence length="435" mass="50088">MDKENQIIRSVWGNKYIRDLIFFYLNLYNNNSNYYSFTIEKLNNYVYKNYLFDVSLNRGGSHLEAGDLPSSIRYLEFFGSYNPILQENSLPDSLISVIFNRRFNQQLNNKIIKNGESFQQPILPNQLPEGLIFLYLDNTYQSTIIYGSIPNSVQNLRYTVESFSKTKVPVSTTNLEVRANVDIKVGMIPHNVTNIKFGDSFICRIEQFALPPSIRSISFGDSFNKELVGNILLSNIEYIKLGKSFQSRIDIPSTVKTLKLTTNYNDNFGSPLSGDPYHFFFYVTNLNECYSLTNLELGRRDNPNLEKIIFPNSLSLTTLNLGGYKGNQLSKIPSSVTNLNLGYYYNFPIEENSLPKNLKSLNFGESFDKPINSNLLPKTLRIIYFQCPTFNQNIYELPNQLPLLKTIYLSSKNISFINTLDTSFYSKYIRVTDEQ</sequence>
<dbReference type="SMR" id="Q75K13"/>
<dbReference type="KEGG" id="ddi:DDB_G0275465"/>
<dbReference type="SUPFAM" id="SSF52058">
    <property type="entry name" value="L domain-like"/>
    <property type="match status" value="1"/>
</dbReference>
<dbReference type="OMA" id="FICRIEQ"/>
<reference evidence="2 3" key="1">
    <citation type="journal article" date="2005" name="Nature">
        <title>The genome of the social amoeba Dictyostelium discoideum.</title>
        <authorList>
            <consortium name="The Dictyostelium discoideum Sequencing Consortium"/>
            <person name="Eichinger L."/>
            <person name="Pachebat J.A."/>
            <person name="Glockner G."/>
            <person name="Rajandream M.A."/>
            <person name="Sucgang R."/>
            <person name="Berriman M."/>
            <person name="Song J."/>
            <person name="Olsen R."/>
            <person name="Szafranski K."/>
            <person name="Xu Q."/>
            <person name="Tunggal B."/>
            <person name="Kummerfeld S."/>
            <person name="Madera M."/>
            <person name="Konfortov B.A."/>
            <person name="Rivero F."/>
            <person name="Bankier A.T."/>
            <person name="Lehmann R."/>
            <person name="Hamlin N."/>
            <person name="Davies R."/>
            <person name="Gaudet P."/>
            <person name="Fey P."/>
            <person name="Pilcher K."/>
            <person name="Chen G."/>
            <person name="Saunders D."/>
            <person name="Sodergren E."/>
            <person name="Davis P."/>
            <person name="Kerhornou A."/>
            <person name="Nie X."/>
            <person name="Hall N."/>
            <person name="Anjard C."/>
            <person name="Hemphill L."/>
            <person name="Bason N."/>
            <person name="Farbrother P."/>
            <person name="Desany B."/>
            <person name="Just E."/>
            <person name="Morio T."/>
            <person name="Rost R."/>
            <person name="Churcher C."/>
            <person name="Cooper J."/>
            <person name="Haydock S."/>
            <person name="van Driessche N."/>
            <person name="Cronin A."/>
            <person name="Goodhead I."/>
            <person name="Muzny D."/>
            <person name="Mourier T."/>
            <person name="Pain A."/>
            <person name="Lu M."/>
            <person name="Harper D."/>
            <person name="Lindsay R."/>
            <person name="Hauser H."/>
            <person name="James K."/>
            <person name="Quiles M."/>
            <person name="Madan Babu M."/>
            <person name="Saito T."/>
            <person name="Buchrieser C."/>
            <person name="Wardroper A."/>
            <person name="Felder M."/>
            <person name="Thangavelu M."/>
            <person name="Johnson D."/>
            <person name="Knights A."/>
            <person name="Loulseged H."/>
            <person name="Mungall K."/>
            <person name="Oliver K."/>
            <person name="Price C."/>
            <person name="Quail M.A."/>
            <person name="Urushihara H."/>
            <person name="Hernandez J."/>
            <person name="Rabbinowitsch E."/>
            <person name="Steffen D."/>
            <person name="Sanders M."/>
            <person name="Ma J."/>
            <person name="Kohara Y."/>
            <person name="Sharp S."/>
            <person name="Simmonds M."/>
            <person name="Spiegler S."/>
            <person name="Tivey A."/>
            <person name="Sugano S."/>
            <person name="White B."/>
            <person name="Walker D."/>
            <person name="Woodward J."/>
            <person name="Winckler T."/>
            <person name="Tanaka Y."/>
            <person name="Shaulsky G."/>
            <person name="Schleicher M."/>
            <person name="Weinstock G."/>
            <person name="Rosenthal A."/>
            <person name="Cox E.C."/>
            <person name="Chisholm R.L."/>
            <person name="Gibbs R."/>
            <person name="Loomis W.F."/>
            <person name="Platzer M."/>
            <person name="Kay R.R."/>
            <person name="Williams J."/>
            <person name="Dear P.H."/>
            <person name="Noegel A.A."/>
            <person name="Barrell B."/>
            <person name="Kuspa A."/>
        </authorList>
    </citation>
    <scope>NUCLEOTIDE SEQUENCE [LARGE SCALE GENOMIC DNA]</scope>
    <source>
        <strain evidence="2 3">AX4</strain>
    </source>
</reference>
<dbReference type="InParanoid" id="Q75K13"/>
<dbReference type="PANTHER" id="PTHR32134">
    <property type="entry name" value="FNIP REPEAT-CONTAINING PROTEIN"/>
    <property type="match status" value="1"/>
</dbReference>
<proteinExistence type="predicted"/>
<dbReference type="Proteomes" id="UP000002195">
    <property type="component" value="Unassembled WGS sequence"/>
</dbReference>
<dbReference type="VEuPathDB" id="AmoebaDB:DDB_G0275465"/>
<name>Q75K13_DICDI</name>
<dbReference type="RefSeq" id="XP_643645.1">
    <property type="nucleotide sequence ID" value="XM_638553.1"/>
</dbReference>
<accession>Q552N6</accession>
<accession>Q75K13</accession>
<dbReference type="Pfam" id="PF05725">
    <property type="entry name" value="FNIP"/>
    <property type="match status" value="5"/>
</dbReference>
<evidence type="ECO:0000313" key="2">
    <source>
        <dbReference type="EMBL" id="EAL69483.1"/>
    </source>
</evidence>
<keyword evidence="3" id="KW-1185">Reference proteome</keyword>
<dbReference type="PhylomeDB" id="Q75K13"/>
<evidence type="ECO:0008006" key="4">
    <source>
        <dbReference type="Google" id="ProtNLM"/>
    </source>
</evidence>
<dbReference type="AlphaFoldDB" id="Q75K13"/>
<dbReference type="EMBL" id="AAFI02000013">
    <property type="protein sequence ID" value="EAL69483.1"/>
    <property type="molecule type" value="Genomic_DNA"/>
</dbReference>
<organism evidence="2 3">
    <name type="scientific">Dictyostelium discoideum</name>
    <name type="common">Social amoeba</name>
    <dbReference type="NCBI Taxonomy" id="44689"/>
    <lineage>
        <taxon>Eukaryota</taxon>
        <taxon>Amoebozoa</taxon>
        <taxon>Evosea</taxon>
        <taxon>Eumycetozoa</taxon>
        <taxon>Dictyostelia</taxon>
        <taxon>Dictyosteliales</taxon>
        <taxon>Dictyosteliaceae</taxon>
        <taxon>Dictyostelium</taxon>
    </lineage>
</organism>
<dbReference type="PaxDb" id="44689-DDB0167134"/>
<dbReference type="InterPro" id="IPR008615">
    <property type="entry name" value="FNIP"/>
</dbReference>